<accession>A0A075PAP1</accession>
<reference evidence="5 7" key="2">
    <citation type="journal article" date="2018" name="Nat. Biotechnol.">
        <title>A standardized bacterial taxonomy based on genome phylogeny substantially revises the tree of life.</title>
        <authorList>
            <person name="Parks D.H."/>
            <person name="Chuvochina M."/>
            <person name="Waite D.W."/>
            <person name="Rinke C."/>
            <person name="Skarshewski A."/>
            <person name="Chaumeil P.A."/>
            <person name="Hugenholtz P."/>
        </authorList>
    </citation>
    <scope>NUCLEOTIDE SEQUENCE [LARGE SCALE GENOMIC DNA]</scope>
    <source>
        <strain evidence="5">UBA11621</strain>
    </source>
</reference>
<dbReference type="Pfam" id="PF00171">
    <property type="entry name" value="Aldedh"/>
    <property type="match status" value="1"/>
</dbReference>
<name>A0A075PAP1_9ALTE</name>
<evidence type="ECO:0000313" key="5">
    <source>
        <dbReference type="EMBL" id="HBU52000.1"/>
    </source>
</evidence>
<dbReference type="Proteomes" id="UP000264779">
    <property type="component" value="Unassembled WGS sequence"/>
</dbReference>
<keyword evidence="2" id="KW-0560">Oxidoreductase</keyword>
<protein>
    <submittedName>
        <fullName evidence="4 5">Aldehyde dehydrogenase</fullName>
    </submittedName>
</protein>
<dbReference type="SUPFAM" id="SSF53720">
    <property type="entry name" value="ALDH-like"/>
    <property type="match status" value="1"/>
</dbReference>
<feature type="domain" description="Aldehyde dehydrogenase" evidence="3">
    <location>
        <begin position="13"/>
        <end position="470"/>
    </location>
</feature>
<reference evidence="4 6" key="1">
    <citation type="submission" date="2014-06" db="EMBL/GenBank/DDBJ databases">
        <title>Genomes of Alteromonas australica, a world apart.</title>
        <authorList>
            <person name="Gonzaga A."/>
            <person name="Lopez-Perez M."/>
            <person name="Rodriguez-Valera F."/>
        </authorList>
    </citation>
    <scope>NUCLEOTIDE SEQUENCE [LARGE SCALE GENOMIC DNA]</scope>
    <source>
        <strain evidence="4 6">H 17</strain>
    </source>
</reference>
<dbReference type="GO" id="GO:0016620">
    <property type="term" value="F:oxidoreductase activity, acting on the aldehyde or oxo group of donors, NAD or NADP as acceptor"/>
    <property type="evidence" value="ECO:0007669"/>
    <property type="project" value="InterPro"/>
</dbReference>
<dbReference type="GeneID" id="78256759"/>
<dbReference type="AlphaFoldDB" id="A0A075PAP1"/>
<dbReference type="Gene3D" id="3.40.309.10">
    <property type="entry name" value="Aldehyde Dehydrogenase, Chain A, domain 2"/>
    <property type="match status" value="1"/>
</dbReference>
<dbReference type="RefSeq" id="WP_044058405.1">
    <property type="nucleotide sequence ID" value="NZ_CAJXAX010000004.1"/>
</dbReference>
<dbReference type="FunFam" id="3.40.605.10:FF:000007">
    <property type="entry name" value="NAD/NADP-dependent betaine aldehyde dehydrogenase"/>
    <property type="match status" value="1"/>
</dbReference>
<evidence type="ECO:0000259" key="3">
    <source>
        <dbReference type="Pfam" id="PF00171"/>
    </source>
</evidence>
<dbReference type="FunFam" id="3.40.605.10:FF:000026">
    <property type="entry name" value="Aldehyde dehydrogenase, putative"/>
    <property type="match status" value="1"/>
</dbReference>
<dbReference type="InterPro" id="IPR016161">
    <property type="entry name" value="Ald_DH/histidinol_DH"/>
</dbReference>
<evidence type="ECO:0000313" key="7">
    <source>
        <dbReference type="Proteomes" id="UP000264779"/>
    </source>
</evidence>
<evidence type="ECO:0000256" key="2">
    <source>
        <dbReference type="ARBA" id="ARBA00023002"/>
    </source>
</evidence>
<dbReference type="EMBL" id="CP008849">
    <property type="protein sequence ID" value="AIG00408.1"/>
    <property type="molecule type" value="Genomic_DNA"/>
</dbReference>
<dbReference type="Gene3D" id="3.40.605.10">
    <property type="entry name" value="Aldehyde Dehydrogenase, Chain A, domain 1"/>
    <property type="match status" value="1"/>
</dbReference>
<dbReference type="PANTHER" id="PTHR42804">
    <property type="entry name" value="ALDEHYDE DEHYDROGENASE"/>
    <property type="match status" value="1"/>
</dbReference>
<dbReference type="EMBL" id="DONK01000184">
    <property type="protein sequence ID" value="HBU52000.1"/>
    <property type="molecule type" value="Genomic_DNA"/>
</dbReference>
<dbReference type="InterPro" id="IPR015590">
    <property type="entry name" value="Aldehyde_DH_dom"/>
</dbReference>
<evidence type="ECO:0000313" key="6">
    <source>
        <dbReference type="Proteomes" id="UP000056090"/>
    </source>
</evidence>
<dbReference type="InterPro" id="IPR016163">
    <property type="entry name" value="Ald_DH_C"/>
</dbReference>
<dbReference type="InterPro" id="IPR016162">
    <property type="entry name" value="Ald_DH_N"/>
</dbReference>
<gene>
    <name evidence="5" type="ORF">DEB45_12135</name>
    <name evidence="4" type="ORF">EP13_17940</name>
</gene>
<organism evidence="4 6">
    <name type="scientific">Alteromonas australica</name>
    <dbReference type="NCBI Taxonomy" id="589873"/>
    <lineage>
        <taxon>Bacteria</taxon>
        <taxon>Pseudomonadati</taxon>
        <taxon>Pseudomonadota</taxon>
        <taxon>Gammaproteobacteria</taxon>
        <taxon>Alteromonadales</taxon>
        <taxon>Alteromonadaceae</taxon>
        <taxon>Alteromonas/Salinimonas group</taxon>
        <taxon>Alteromonas</taxon>
    </lineage>
</organism>
<keyword evidence="6" id="KW-1185">Reference proteome</keyword>
<proteinExistence type="inferred from homology"/>
<dbReference type="Proteomes" id="UP000056090">
    <property type="component" value="Chromosome"/>
</dbReference>
<sequence length="473" mass="49838">MTIYNKLYIGGRWVSAESQQTIDVVNPANGDLVASVPAAGEKEVDAAVSAAKQAFPAWSATSASERASVIHKICDVMEARKSELNDAIVSTMGCPVAFVDDIQVQGAIDSLRSFAALAPQVEQQTQHDTFITVHEAIGVCVLINPWNYPLSQLVGKLGPALAAGCTVVLKPAEQTPLQDLILADIVHECDVPAGVVNVVTGIGSDIGHALCSHPSVDMVSFTGSTQAGIKVAQAAAPTVKRVCQELGGKSPYIIAPGADLEAAVKYGVEDIMINSGQTCSALTRMLVPKADLPEIEQLAIARANEWLPGDPQHPDTMMGPLSSKTQQGRVLSYIETGISEGATLLCGGTSLPEALAKGAYVMPTIFSNVTPDMAVAREEIFGPVLCIMPYETLDDAIAMANDTVYGLSSAVYAKSKEEALSIAMKLKAGQCLIQGAYFNTDAPFGGYKQSGNGREWGAEGLHEYTETKAIIVQ</sequence>
<dbReference type="KEGG" id="aal:EP13_17940"/>
<dbReference type="CDD" id="cd07138">
    <property type="entry name" value="ALDH_CddD_SSP0762"/>
    <property type="match status" value="1"/>
</dbReference>
<dbReference type="PANTHER" id="PTHR42804:SF1">
    <property type="entry name" value="ALDEHYDE DEHYDROGENASE-RELATED"/>
    <property type="match status" value="1"/>
</dbReference>
<evidence type="ECO:0000313" key="4">
    <source>
        <dbReference type="EMBL" id="AIG00408.1"/>
    </source>
</evidence>
<evidence type="ECO:0000256" key="1">
    <source>
        <dbReference type="ARBA" id="ARBA00009986"/>
    </source>
</evidence>
<comment type="similarity">
    <text evidence="1">Belongs to the aldehyde dehydrogenase family.</text>
</comment>
<dbReference type="eggNOG" id="COG1012">
    <property type="taxonomic scope" value="Bacteria"/>
</dbReference>